<feature type="binding site" evidence="5">
    <location>
        <begin position="142"/>
        <end position="143"/>
    </location>
    <ligand>
        <name>S-methyl-5'-thioadenosine</name>
        <dbReference type="ChEBI" id="CHEBI:17509"/>
    </ligand>
</feature>
<dbReference type="HAMAP" id="MF_00198">
    <property type="entry name" value="Spermidine_synth"/>
    <property type="match status" value="1"/>
</dbReference>
<dbReference type="InterPro" id="IPR037163">
    <property type="entry name" value="Spermidine_synt_N_sf"/>
</dbReference>
<comment type="function">
    <text evidence="5">Catalyzes the irreversible transfer of a propylamine group from the amino donor S-adenosylmethioninamine (decarboxy-AdoMet) to putrescine (1,4-diaminobutane) to yield spermidine.</text>
</comment>
<evidence type="ECO:0000256" key="5">
    <source>
        <dbReference type="HAMAP-Rule" id="MF_00198"/>
    </source>
</evidence>
<feature type="binding site" evidence="5">
    <location>
        <position position="167"/>
    </location>
    <ligand>
        <name>S-methyl-5'-thioadenosine</name>
        <dbReference type="ChEBI" id="CHEBI:17509"/>
    </ligand>
</feature>
<feature type="binding site" evidence="5">
    <location>
        <position position="35"/>
    </location>
    <ligand>
        <name>S-methyl-5'-thioadenosine</name>
        <dbReference type="ChEBI" id="CHEBI:17509"/>
    </ligand>
</feature>
<comment type="similarity">
    <text evidence="1 5 7">Belongs to the spermidine/spermine synthase family.</text>
</comment>
<dbReference type="GO" id="GO:0004766">
    <property type="term" value="F:spermidine synthase activity"/>
    <property type="evidence" value="ECO:0007669"/>
    <property type="project" value="UniProtKB-EC"/>
</dbReference>
<keyword evidence="4 5" id="KW-0620">Polyamine biosynthesis</keyword>
<keyword evidence="3 5" id="KW-0745">Spermidine biosynthesis</keyword>
<feature type="binding site" evidence="5">
    <location>
        <position position="66"/>
    </location>
    <ligand>
        <name>spermidine</name>
        <dbReference type="ChEBI" id="CHEBI:57834"/>
    </ligand>
</feature>
<sequence>MSQKPWIPETLFDDLGFRMTYAAERVLYEERTDHQDLVLFEHRTFGKMLMLDGATQVTTRDEFIYHEMMSHVPILAHGRARRVLIVGGGDCGIAEEVLKHPGVERLVQVEIDASVVEFSKTHFPEFTGPVLSDPRFVLVIADGMDFVATTGERFDVIIVDSTDPQGPGAVLFTRDFYAGCRRCLTPGGVMVTQNGVPFFQPDELRASVGHFRSLFAEGTCYVAAIPTYVGGHMAMGFATDDRALRQTPPAELERRWIAAGRFETRYWTPEVQPAAFALPRFIVDVIADVIAKR</sequence>
<organism evidence="10 11">
    <name type="scientific">Rhodoplanes tepidamans</name>
    <name type="common">Rhodoplanes cryptolactis</name>
    <dbReference type="NCBI Taxonomy" id="200616"/>
    <lineage>
        <taxon>Bacteria</taxon>
        <taxon>Pseudomonadati</taxon>
        <taxon>Pseudomonadota</taxon>
        <taxon>Alphaproteobacteria</taxon>
        <taxon>Hyphomicrobiales</taxon>
        <taxon>Nitrobacteraceae</taxon>
        <taxon>Rhodoplanes</taxon>
    </lineage>
</organism>
<proteinExistence type="inferred from homology"/>
<evidence type="ECO:0000259" key="9">
    <source>
        <dbReference type="PROSITE" id="PS51006"/>
    </source>
</evidence>
<keyword evidence="2 5" id="KW-0808">Transferase</keyword>
<evidence type="ECO:0000313" key="11">
    <source>
        <dbReference type="Proteomes" id="UP001165652"/>
    </source>
</evidence>
<evidence type="ECO:0000256" key="7">
    <source>
        <dbReference type="RuleBase" id="RU003836"/>
    </source>
</evidence>
<reference evidence="10" key="2">
    <citation type="submission" date="2023-02" db="EMBL/GenBank/DDBJ databases">
        <authorList>
            <person name="Rayyan A."/>
            <person name="Meyer T."/>
            <person name="Kyndt J.A."/>
        </authorList>
    </citation>
    <scope>NUCLEOTIDE SEQUENCE</scope>
    <source>
        <strain evidence="10">DSM 9987</strain>
    </source>
</reference>
<dbReference type="PANTHER" id="PTHR11558:SF11">
    <property type="entry name" value="SPERMIDINE SYNTHASE"/>
    <property type="match status" value="1"/>
</dbReference>
<feature type="active site" description="Proton acceptor" evidence="5 6">
    <location>
        <position position="160"/>
    </location>
</feature>
<dbReference type="RefSeq" id="WP_272778596.1">
    <property type="nucleotide sequence ID" value="NZ_JAQQLI010000032.1"/>
</dbReference>
<dbReference type="NCBIfam" id="TIGR00417">
    <property type="entry name" value="speE"/>
    <property type="match status" value="1"/>
</dbReference>
<evidence type="ECO:0000256" key="1">
    <source>
        <dbReference type="ARBA" id="ARBA00007867"/>
    </source>
</evidence>
<accession>A0ABT5JDI7</accession>
<feature type="domain" description="PABS" evidence="9">
    <location>
        <begin position="4"/>
        <end position="240"/>
    </location>
</feature>
<name>A0ABT5JDI7_RHOTP</name>
<dbReference type="PROSITE" id="PS51006">
    <property type="entry name" value="PABS_2"/>
    <property type="match status" value="1"/>
</dbReference>
<dbReference type="PANTHER" id="PTHR11558">
    <property type="entry name" value="SPERMIDINE/SPERMINE SYNTHASE"/>
    <property type="match status" value="1"/>
</dbReference>
<dbReference type="Gene3D" id="2.30.140.10">
    <property type="entry name" value="Spermidine synthase, tetramerisation domain"/>
    <property type="match status" value="1"/>
</dbReference>
<reference evidence="10" key="1">
    <citation type="journal article" date="2023" name="Microbiol Resour">
        <title>Genome Sequences of Rhodoplanes serenus and Two Thermotolerant Strains, Rhodoplanes tepidamans and 'Rhodoplanes cryptolactis,' Further Refine the Genus.</title>
        <authorList>
            <person name="Rayyan A.A."/>
            <person name="Kyndt J.A."/>
        </authorList>
    </citation>
    <scope>NUCLEOTIDE SEQUENCE</scope>
    <source>
        <strain evidence="10">DSM 9987</strain>
    </source>
</reference>
<comment type="pathway">
    <text evidence="5">Amine and polyamine biosynthesis; spermidine biosynthesis; spermidine from putrescine: step 1/1.</text>
</comment>
<evidence type="ECO:0000256" key="4">
    <source>
        <dbReference type="ARBA" id="ARBA00023115"/>
    </source>
</evidence>
<feature type="binding site" evidence="5">
    <location>
        <position position="90"/>
    </location>
    <ligand>
        <name>spermidine</name>
        <dbReference type="ChEBI" id="CHEBI:57834"/>
    </ligand>
</feature>
<evidence type="ECO:0000256" key="6">
    <source>
        <dbReference type="PROSITE-ProRule" id="PRU00354"/>
    </source>
</evidence>
<dbReference type="NCBIfam" id="NF002010">
    <property type="entry name" value="PRK00811.1"/>
    <property type="match status" value="1"/>
</dbReference>
<evidence type="ECO:0000256" key="3">
    <source>
        <dbReference type="ARBA" id="ARBA00023066"/>
    </source>
</evidence>
<dbReference type="InterPro" id="IPR029063">
    <property type="entry name" value="SAM-dependent_MTases_sf"/>
</dbReference>
<dbReference type="SUPFAM" id="SSF53335">
    <property type="entry name" value="S-adenosyl-L-methionine-dependent methyltransferases"/>
    <property type="match status" value="1"/>
</dbReference>
<dbReference type="Pfam" id="PF01564">
    <property type="entry name" value="Spermine_synth"/>
    <property type="match status" value="1"/>
</dbReference>
<feature type="binding site" evidence="5">
    <location>
        <begin position="160"/>
        <end position="163"/>
    </location>
    <ligand>
        <name>spermidine</name>
        <dbReference type="ChEBI" id="CHEBI:57834"/>
    </ligand>
</feature>
<dbReference type="PROSITE" id="PS01330">
    <property type="entry name" value="PABS_1"/>
    <property type="match status" value="1"/>
</dbReference>
<evidence type="ECO:0000256" key="8">
    <source>
        <dbReference type="RuleBase" id="RU003837"/>
    </source>
</evidence>
<dbReference type="EC" id="2.5.1.16" evidence="5"/>
<gene>
    <name evidence="5 10" type="primary">speE</name>
    <name evidence="10" type="ORF">PQJ73_18860</name>
</gene>
<protein>
    <recommendedName>
        <fullName evidence="5">Polyamine aminopropyltransferase</fullName>
    </recommendedName>
    <alternativeName>
        <fullName evidence="5">Putrescine aminopropyltransferase</fullName>
        <shortName evidence="5">PAPT</shortName>
    </alternativeName>
    <alternativeName>
        <fullName evidence="5">Spermidine synthase</fullName>
        <shortName evidence="5">SPDS</shortName>
        <shortName evidence="5">SPDSY</shortName>
        <ecNumber evidence="5">2.5.1.16</ecNumber>
    </alternativeName>
</protein>
<dbReference type="CDD" id="cd02440">
    <property type="entry name" value="AdoMet_MTases"/>
    <property type="match status" value="1"/>
</dbReference>
<dbReference type="InterPro" id="IPR030374">
    <property type="entry name" value="PABS"/>
</dbReference>
<feature type="binding site" evidence="5">
    <location>
        <position position="110"/>
    </location>
    <ligand>
        <name>S-methyl-5'-thioadenosine</name>
        <dbReference type="ChEBI" id="CHEBI:17509"/>
    </ligand>
</feature>
<dbReference type="InterPro" id="IPR030373">
    <property type="entry name" value="PABS_CS"/>
</dbReference>
<evidence type="ECO:0000313" key="10">
    <source>
        <dbReference type="EMBL" id="MDC7787756.1"/>
    </source>
</evidence>
<comment type="subunit">
    <text evidence="5">Homodimer or homotetramer.</text>
</comment>
<comment type="caution">
    <text evidence="10">The sequence shown here is derived from an EMBL/GenBank/DDBJ whole genome shotgun (WGS) entry which is preliminary data.</text>
</comment>
<dbReference type="Gene3D" id="3.40.50.150">
    <property type="entry name" value="Vaccinia Virus protein VP39"/>
    <property type="match status" value="1"/>
</dbReference>
<evidence type="ECO:0000256" key="2">
    <source>
        <dbReference type="ARBA" id="ARBA00022679"/>
    </source>
</evidence>
<dbReference type="Proteomes" id="UP001165652">
    <property type="component" value="Unassembled WGS sequence"/>
</dbReference>
<keyword evidence="11" id="KW-1185">Reference proteome</keyword>
<comment type="catalytic activity">
    <reaction evidence="5 8">
        <text>S-adenosyl 3-(methylsulfanyl)propylamine + putrescine = S-methyl-5'-thioadenosine + spermidine + H(+)</text>
        <dbReference type="Rhea" id="RHEA:12721"/>
        <dbReference type="ChEBI" id="CHEBI:15378"/>
        <dbReference type="ChEBI" id="CHEBI:17509"/>
        <dbReference type="ChEBI" id="CHEBI:57443"/>
        <dbReference type="ChEBI" id="CHEBI:57834"/>
        <dbReference type="ChEBI" id="CHEBI:326268"/>
        <dbReference type="EC" id="2.5.1.16"/>
    </reaction>
</comment>
<dbReference type="InterPro" id="IPR035246">
    <property type="entry name" value="Spermidine_synt_N"/>
</dbReference>
<dbReference type="InterPro" id="IPR001045">
    <property type="entry name" value="Spermi_synthase"/>
</dbReference>
<dbReference type="Pfam" id="PF17284">
    <property type="entry name" value="Spermine_synt_N"/>
    <property type="match status" value="1"/>
</dbReference>
<dbReference type="EMBL" id="JAQQLI010000032">
    <property type="protein sequence ID" value="MDC7787756.1"/>
    <property type="molecule type" value="Genomic_DNA"/>
</dbReference>